<evidence type="ECO:0000259" key="7">
    <source>
        <dbReference type="Pfam" id="PF00746"/>
    </source>
</evidence>
<evidence type="ECO:0000256" key="3">
    <source>
        <dbReference type="ARBA" id="ARBA00022729"/>
    </source>
</evidence>
<evidence type="ECO:0000313" key="9">
    <source>
        <dbReference type="Proteomes" id="UP000070960"/>
    </source>
</evidence>
<protein>
    <submittedName>
        <fullName evidence="8">Putative transposon related peptidoglycan linked protein (LPXTG motif)</fullName>
    </submittedName>
</protein>
<keyword evidence="2" id="KW-0964">Secreted</keyword>
<evidence type="ECO:0000256" key="1">
    <source>
        <dbReference type="ARBA" id="ARBA00022512"/>
    </source>
</evidence>
<accession>A0A0Z8L284</accession>
<reference evidence="8 9" key="1">
    <citation type="submission" date="2016-02" db="EMBL/GenBank/DDBJ databases">
        <authorList>
            <consortium name="Pathogen Informatics"/>
        </authorList>
    </citation>
    <scope>NUCLEOTIDE SEQUENCE [LARGE SCALE GENOMIC DNA]</scope>
    <source>
        <strain evidence="8 9">LSS80</strain>
    </source>
</reference>
<proteinExistence type="predicted"/>
<name>A0A0Z8L284_STRSU</name>
<keyword evidence="1" id="KW-0134">Cell wall</keyword>
<dbReference type="AlphaFoldDB" id="A0A0Z8L284"/>
<sequence length="647" mass="68757">MAELTANIAAFDNLTTPKLSQDVIDAYKAFVKDDSQVNKDALFDAVNTWYTTDMVGYTKTMVTPVDTTVVDPANMTEEQVTALSQYYVHIGNAIRRQIWGSNNEDVIVTKDAVQAAMQIAQNYTAENDNTGDHSSTALENDGNNNVDYSSEGIAFISTKTTTMTQLYRNIFSMSINTWAGDYNQNYAHITNEYWTRSISSSSSSSKTKFSGAFVTSVTPGGFGRAHSLQFIDDGGNTIAAPYDTTVLKAELATAKTVQAQATQADKQAQATLASATTANNQAQSALQTTTAQSTALKATADQTPAAQATLTSATTVRKAAEARLAAAQQAVDNLNADVATKTKALEDAKSVQAKAVTADTSVKATLAQARTTNDKAQAALAETRATIASLEAIADQTPAAHATLTSATAARQVAEARLAKAQQAVDNLNADVATKTKALEDAKTQLATEEAKLAQLKEAKSTSEVVLAEAQSKVEALKAEEAKIADEIAVLKVQLAEQLAKLAALKNADQVLSDAQAELAKAIEAHTAAKATLDAEIDKLDQFLKNQRDAKAQYEAVKEAYTQAQIMAQRQAINDAGGQPSAVTDKVGKIVGYFDGNQTAGTKLQPITYSRVEKYRQLPQTGSQESLLVLLGYTALAGLGLGYAKKR</sequence>
<dbReference type="Proteomes" id="UP000070960">
    <property type="component" value="Unassembled WGS sequence"/>
</dbReference>
<evidence type="ECO:0000313" key="8">
    <source>
        <dbReference type="EMBL" id="CYV82944.1"/>
    </source>
</evidence>
<evidence type="ECO:0000256" key="2">
    <source>
        <dbReference type="ARBA" id="ARBA00022525"/>
    </source>
</evidence>
<dbReference type="Gene3D" id="1.10.287.1490">
    <property type="match status" value="1"/>
</dbReference>
<gene>
    <name evidence="8" type="ORF">ERS132442_01439</name>
</gene>
<feature type="domain" description="Gram-positive cocci surface proteins LPxTG" evidence="7">
    <location>
        <begin position="617"/>
        <end position="647"/>
    </location>
</feature>
<keyword evidence="4" id="KW-0572">Peptidoglycan-anchor</keyword>
<dbReference type="NCBIfam" id="TIGR01167">
    <property type="entry name" value="LPXTG_anchor"/>
    <property type="match status" value="1"/>
</dbReference>
<dbReference type="InterPro" id="IPR027607">
    <property type="entry name" value="Surf_Exclu_SEC10/PgrA"/>
</dbReference>
<keyword evidence="3" id="KW-0732">Signal</keyword>
<evidence type="ECO:0000256" key="4">
    <source>
        <dbReference type="ARBA" id="ARBA00023088"/>
    </source>
</evidence>
<dbReference type="EMBL" id="FIIE01000011">
    <property type="protein sequence ID" value="CYV82944.1"/>
    <property type="molecule type" value="Genomic_DNA"/>
</dbReference>
<organism evidence="8 9">
    <name type="scientific">Streptococcus suis</name>
    <dbReference type="NCBI Taxonomy" id="1307"/>
    <lineage>
        <taxon>Bacteria</taxon>
        <taxon>Bacillati</taxon>
        <taxon>Bacillota</taxon>
        <taxon>Bacilli</taxon>
        <taxon>Lactobacillales</taxon>
        <taxon>Streptococcaceae</taxon>
        <taxon>Streptococcus</taxon>
    </lineage>
</organism>
<feature type="region of interest" description="Disordered" evidence="6">
    <location>
        <begin position="124"/>
        <end position="143"/>
    </location>
</feature>
<evidence type="ECO:0000256" key="5">
    <source>
        <dbReference type="SAM" id="Coils"/>
    </source>
</evidence>
<dbReference type="InterPro" id="IPR019931">
    <property type="entry name" value="LPXTG_anchor"/>
</dbReference>
<dbReference type="RefSeq" id="WP_079394097.1">
    <property type="nucleotide sequence ID" value="NZ_CEEN01000043.1"/>
</dbReference>
<keyword evidence="5" id="KW-0175">Coiled coil</keyword>
<dbReference type="Pfam" id="PF00746">
    <property type="entry name" value="Gram_pos_anchor"/>
    <property type="match status" value="1"/>
</dbReference>
<feature type="coiled-coil region" evidence="5">
    <location>
        <begin position="317"/>
        <end position="564"/>
    </location>
</feature>
<dbReference type="NCBIfam" id="TIGR04320">
    <property type="entry name" value="Surf_Exclu_PgrA"/>
    <property type="match status" value="1"/>
</dbReference>
<evidence type="ECO:0000256" key="6">
    <source>
        <dbReference type="SAM" id="MobiDB-lite"/>
    </source>
</evidence>